<proteinExistence type="predicted"/>
<protein>
    <submittedName>
        <fullName evidence="1">Trypsin-like peptidase domain-containing protein</fullName>
    </submittedName>
</protein>
<keyword evidence="2" id="KW-1185">Reference proteome</keyword>
<sequence>MPRSSIDTVADQLFFTTVHIQTTTESGHTSGTGFLITYQQPDGAVIVLVTNKHVLVGALEVTFTLVAGDGDRPLMQGTQTTVPGFHAGLWIGHPNESVDVAVMNFSPILQDMYDRGSPAFTRAFETSQLITQSEAEELDSIEAITFVGYPSGIYDTASFQPIARRGNTATPIFNDYRGEPAFLIDASVYPGSSGSPVVLFDNGMYVTRNGSATVGVRLKLLGVVAAVHTRIVAGEVIMTSHGTSVFSDPINLGIVYKSSAIQECVRLLFAAAGRRVEGVEPHPSDLA</sequence>
<dbReference type="AlphaFoldDB" id="A0A8I0SBG4"/>
<dbReference type="SUPFAM" id="SSF50494">
    <property type="entry name" value="Trypsin-like serine proteases"/>
    <property type="match status" value="1"/>
</dbReference>
<name>A0A8I0SBG4_9MICO</name>
<dbReference type="EMBL" id="JADKRP010000001">
    <property type="protein sequence ID" value="MBF4631378.1"/>
    <property type="molecule type" value="Genomic_DNA"/>
</dbReference>
<dbReference type="Gene3D" id="2.40.10.10">
    <property type="entry name" value="Trypsin-like serine proteases"/>
    <property type="match status" value="2"/>
</dbReference>
<gene>
    <name evidence="1" type="ORF">ITJ42_09140</name>
</gene>
<comment type="caution">
    <text evidence="1">The sequence shown here is derived from an EMBL/GenBank/DDBJ whole genome shotgun (WGS) entry which is preliminary data.</text>
</comment>
<evidence type="ECO:0000313" key="1">
    <source>
        <dbReference type="EMBL" id="MBF4631378.1"/>
    </source>
</evidence>
<dbReference type="Pfam" id="PF13365">
    <property type="entry name" value="Trypsin_2"/>
    <property type="match status" value="1"/>
</dbReference>
<dbReference type="InterPro" id="IPR043504">
    <property type="entry name" value="Peptidase_S1_PA_chymotrypsin"/>
</dbReference>
<dbReference type="Proteomes" id="UP000634579">
    <property type="component" value="Unassembled WGS sequence"/>
</dbReference>
<evidence type="ECO:0000313" key="2">
    <source>
        <dbReference type="Proteomes" id="UP000634579"/>
    </source>
</evidence>
<organism evidence="1 2">
    <name type="scientific">Clavibacter phaseoli</name>
    <dbReference type="NCBI Taxonomy" id="1734031"/>
    <lineage>
        <taxon>Bacteria</taxon>
        <taxon>Bacillati</taxon>
        <taxon>Actinomycetota</taxon>
        <taxon>Actinomycetes</taxon>
        <taxon>Micrococcales</taxon>
        <taxon>Microbacteriaceae</taxon>
        <taxon>Clavibacter</taxon>
    </lineage>
</organism>
<accession>A0A8I0SBG4</accession>
<dbReference type="InterPro" id="IPR009003">
    <property type="entry name" value="Peptidase_S1_PA"/>
</dbReference>
<dbReference type="RefSeq" id="WP_194675175.1">
    <property type="nucleotide sequence ID" value="NZ_JADKRP010000001.1"/>
</dbReference>
<reference evidence="1 2" key="1">
    <citation type="submission" date="2020-10" db="EMBL/GenBank/DDBJ databases">
        <title>Draft genome sequences of plant-associated actinobacteria.</title>
        <authorList>
            <person name="Tarlachkov S.V."/>
            <person name="Starodumova I.P."/>
            <person name="Dorofeeva L.V."/>
            <person name="Prisyazhnaya N.V."/>
            <person name="Roubtsova T.V."/>
            <person name="Chizhov V.N."/>
            <person name="Nadler S.A."/>
            <person name="Subbotin S.A."/>
            <person name="Evtushenko L.I."/>
        </authorList>
    </citation>
    <scope>NUCLEOTIDE SEQUENCE [LARGE SCALE GENOMIC DNA]</scope>
    <source>
        <strain evidence="1 2">VKM Ac-2886</strain>
    </source>
</reference>